<organism evidence="2 3">
    <name type="scientific">Aeropyrum camini SY1 = JCM 12091</name>
    <dbReference type="NCBI Taxonomy" id="1198449"/>
    <lineage>
        <taxon>Archaea</taxon>
        <taxon>Thermoproteota</taxon>
        <taxon>Thermoprotei</taxon>
        <taxon>Desulfurococcales</taxon>
        <taxon>Desulfurococcaceae</taxon>
        <taxon>Aeropyrum</taxon>
    </lineage>
</organism>
<proteinExistence type="predicted"/>
<gene>
    <name evidence="2" type="ORF">ACAM_1568</name>
</gene>
<reference evidence="2 3" key="1">
    <citation type="journal article" date="2013" name="Appl. Environ. Microbiol.">
        <title>Variation of the Virus-Related Elements within Syntenic Genomes of the Hyperthermophilic Archaeon Aeropyrum.</title>
        <authorList>
            <person name="Daifuku T."/>
            <person name="Yoshida T."/>
            <person name="Kitamura T."/>
            <person name="Kawaichi S."/>
            <person name="Inoue T."/>
            <person name="Nomura K."/>
            <person name="Yoshida Y."/>
            <person name="Kuno S."/>
            <person name="Sako Y."/>
        </authorList>
    </citation>
    <scope>NUCLEOTIDE SEQUENCE [LARGE SCALE GENOMIC DNA]</scope>
    <source>
        <strain evidence="2 3">SY1</strain>
    </source>
</reference>
<dbReference type="RefSeq" id="WP_022542303.1">
    <property type="nucleotide sequence ID" value="NC_022521.1"/>
</dbReference>
<feature type="transmembrane region" description="Helical" evidence="1">
    <location>
        <begin position="106"/>
        <end position="127"/>
    </location>
</feature>
<dbReference type="eggNOG" id="arCOG14755">
    <property type="taxonomic scope" value="Archaea"/>
</dbReference>
<feature type="transmembrane region" description="Helical" evidence="1">
    <location>
        <begin position="178"/>
        <end position="196"/>
    </location>
</feature>
<dbReference type="KEGG" id="acj:ACAM_1568"/>
<keyword evidence="1" id="KW-1133">Transmembrane helix</keyword>
<dbReference type="GeneID" id="17110761"/>
<feature type="transmembrane region" description="Helical" evidence="1">
    <location>
        <begin position="148"/>
        <end position="172"/>
    </location>
</feature>
<keyword evidence="1" id="KW-0812">Transmembrane</keyword>
<feature type="transmembrane region" description="Helical" evidence="1">
    <location>
        <begin position="47"/>
        <end position="74"/>
    </location>
</feature>
<feature type="transmembrane region" description="Helical" evidence="1">
    <location>
        <begin position="208"/>
        <end position="225"/>
    </location>
</feature>
<accession>U3TBX2</accession>
<sequence length="276" mass="30359">METRSCGSIDCLETSETLESEVEAESVDAEFYRKIYVGLTVASLKHFLYSSLAGLVWSFSLFSILVGSITIWGFDSDMAPNYLALVPASLTWLIPKIVSLGFAETFITLMFLQFILLALGLWIYFIYRMVTYLRSAFYLAVVAKTNPMLPGLSGYLMLVSSLMVFIGLLTIYTAPGTMVYLAGNIVFMIGLSLYAFNLSDSLRLARVNTKIPFYILLAAPVAHMVNTAVGLLGFTGFAMQFIASLALLARLRKSLNRLYGSNGEDVIEAISKALNG</sequence>
<keyword evidence="3" id="KW-1185">Reference proteome</keyword>
<dbReference type="EMBL" id="AP012489">
    <property type="protein sequence ID" value="BAN91037.1"/>
    <property type="molecule type" value="Genomic_DNA"/>
</dbReference>
<dbReference type="AlphaFoldDB" id="U3TBX2"/>
<evidence type="ECO:0000313" key="3">
    <source>
        <dbReference type="Proteomes" id="UP000016887"/>
    </source>
</evidence>
<evidence type="ECO:0000313" key="2">
    <source>
        <dbReference type="EMBL" id="BAN91037.1"/>
    </source>
</evidence>
<protein>
    <submittedName>
        <fullName evidence="2">Uncharacterized protein</fullName>
    </submittedName>
</protein>
<evidence type="ECO:0000256" key="1">
    <source>
        <dbReference type="SAM" id="Phobius"/>
    </source>
</evidence>
<dbReference type="Proteomes" id="UP000016887">
    <property type="component" value="Chromosome"/>
</dbReference>
<dbReference type="OrthoDB" id="380289at2157"/>
<name>U3TBX2_9CREN</name>
<keyword evidence="1" id="KW-0472">Membrane</keyword>